<feature type="compositionally biased region" description="Basic residues" evidence="7">
    <location>
        <begin position="551"/>
        <end position="560"/>
    </location>
</feature>
<evidence type="ECO:0000256" key="5">
    <source>
        <dbReference type="ARBA" id="ARBA00023242"/>
    </source>
</evidence>
<dbReference type="EMBL" id="CAJPIZ010010403">
    <property type="protein sequence ID" value="CAG2112517.1"/>
    <property type="molecule type" value="Genomic_DNA"/>
</dbReference>
<dbReference type="OrthoDB" id="10028342at2759"/>
<evidence type="ECO:0000313" key="10">
    <source>
        <dbReference type="Proteomes" id="UP000759131"/>
    </source>
</evidence>
<accession>A0A7R9Q5Q5</accession>
<keyword evidence="5 6" id="KW-0539">Nucleus</keyword>
<protein>
    <recommendedName>
        <fullName evidence="8">HTH psq-type domain-containing protein</fullName>
    </recommendedName>
</protein>
<keyword evidence="2" id="KW-0805">Transcription regulation</keyword>
<feature type="DNA-binding region" description="H-T-H motif" evidence="6">
    <location>
        <begin position="152"/>
        <end position="172"/>
    </location>
</feature>
<dbReference type="PANTHER" id="PTHR21545:SF13">
    <property type="entry name" value="ECDYSONE-INDUCED PROTEIN 93F, ISOFORM C"/>
    <property type="match status" value="1"/>
</dbReference>
<feature type="domain" description="HTH psq-type" evidence="8">
    <location>
        <begin position="131"/>
        <end position="176"/>
    </location>
</feature>
<feature type="compositionally biased region" description="Polar residues" evidence="7">
    <location>
        <begin position="423"/>
        <end position="461"/>
    </location>
</feature>
<keyword evidence="4" id="KW-0804">Transcription</keyword>
<dbReference type="EMBL" id="OC864978">
    <property type="protein sequence ID" value="CAD7632087.1"/>
    <property type="molecule type" value="Genomic_DNA"/>
</dbReference>
<feature type="region of interest" description="Disordered" evidence="7">
    <location>
        <begin position="92"/>
        <end position="117"/>
    </location>
</feature>
<dbReference type="PROSITE" id="PS50960">
    <property type="entry name" value="HTH_PSQ"/>
    <property type="match status" value="2"/>
</dbReference>
<feature type="region of interest" description="Disordered" evidence="7">
    <location>
        <begin position="38"/>
        <end position="59"/>
    </location>
</feature>
<evidence type="ECO:0000256" key="7">
    <source>
        <dbReference type="SAM" id="MobiDB-lite"/>
    </source>
</evidence>
<dbReference type="PANTHER" id="PTHR21545">
    <property type="entry name" value="TRANSCRIPTION FACTOR MLR1/2"/>
    <property type="match status" value="1"/>
</dbReference>
<dbReference type="Pfam" id="PF05225">
    <property type="entry name" value="HTH_psq"/>
    <property type="match status" value="2"/>
</dbReference>
<proteinExistence type="predicted"/>
<dbReference type="Proteomes" id="UP000759131">
    <property type="component" value="Unassembled WGS sequence"/>
</dbReference>
<feature type="region of interest" description="Disordered" evidence="7">
    <location>
        <begin position="727"/>
        <end position="771"/>
    </location>
</feature>
<dbReference type="GO" id="GO:0005634">
    <property type="term" value="C:nucleus"/>
    <property type="evidence" value="ECO:0007669"/>
    <property type="project" value="UniProtKB-SubCell"/>
</dbReference>
<gene>
    <name evidence="9" type="ORF">OSB1V03_LOCUS12492</name>
</gene>
<feature type="compositionally biased region" description="Low complexity" evidence="7">
    <location>
        <begin position="390"/>
        <end position="400"/>
    </location>
</feature>
<feature type="region of interest" description="Disordered" evidence="7">
    <location>
        <begin position="386"/>
        <end position="469"/>
    </location>
</feature>
<feature type="compositionally biased region" description="Low complexity" evidence="7">
    <location>
        <begin position="94"/>
        <end position="116"/>
    </location>
</feature>
<evidence type="ECO:0000256" key="3">
    <source>
        <dbReference type="ARBA" id="ARBA00023125"/>
    </source>
</evidence>
<feature type="region of interest" description="Disordered" evidence="7">
    <location>
        <begin position="533"/>
        <end position="562"/>
    </location>
</feature>
<dbReference type="GO" id="GO:0003677">
    <property type="term" value="F:DNA binding"/>
    <property type="evidence" value="ECO:0007669"/>
    <property type="project" value="UniProtKB-UniRule"/>
</dbReference>
<evidence type="ECO:0000256" key="4">
    <source>
        <dbReference type="ARBA" id="ARBA00023163"/>
    </source>
</evidence>
<evidence type="ECO:0000256" key="2">
    <source>
        <dbReference type="ARBA" id="ARBA00023015"/>
    </source>
</evidence>
<reference evidence="9" key="1">
    <citation type="submission" date="2020-11" db="EMBL/GenBank/DDBJ databases">
        <authorList>
            <person name="Tran Van P."/>
        </authorList>
    </citation>
    <scope>NUCLEOTIDE SEQUENCE</scope>
</reference>
<dbReference type="InterPro" id="IPR009057">
    <property type="entry name" value="Homeodomain-like_sf"/>
</dbReference>
<feature type="compositionally biased region" description="Basic and acidic residues" evidence="7">
    <location>
        <begin position="760"/>
        <end position="771"/>
    </location>
</feature>
<organism evidence="9">
    <name type="scientific">Medioppia subpectinata</name>
    <dbReference type="NCBI Taxonomy" id="1979941"/>
    <lineage>
        <taxon>Eukaryota</taxon>
        <taxon>Metazoa</taxon>
        <taxon>Ecdysozoa</taxon>
        <taxon>Arthropoda</taxon>
        <taxon>Chelicerata</taxon>
        <taxon>Arachnida</taxon>
        <taxon>Acari</taxon>
        <taxon>Acariformes</taxon>
        <taxon>Sarcoptiformes</taxon>
        <taxon>Oribatida</taxon>
        <taxon>Brachypylina</taxon>
        <taxon>Oppioidea</taxon>
        <taxon>Oppiidae</taxon>
        <taxon>Medioppia</taxon>
    </lineage>
</organism>
<dbReference type="FunFam" id="1.10.10.60:FF:000019">
    <property type="entry name" value="Ligand-dependent corepressor isoform 1"/>
    <property type="match status" value="1"/>
</dbReference>
<dbReference type="AlphaFoldDB" id="A0A7R9Q5Q5"/>
<keyword evidence="3 6" id="KW-0238">DNA-binding</keyword>
<keyword evidence="10" id="KW-1185">Reference proteome</keyword>
<dbReference type="InterPro" id="IPR007889">
    <property type="entry name" value="HTH_Psq"/>
</dbReference>
<feature type="compositionally biased region" description="Polar residues" evidence="7">
    <location>
        <begin position="623"/>
        <end position="637"/>
    </location>
</feature>
<feature type="domain" description="HTH psq-type" evidence="8">
    <location>
        <begin position="552"/>
        <end position="604"/>
    </location>
</feature>
<dbReference type="Gene3D" id="1.10.10.60">
    <property type="entry name" value="Homeodomain-like"/>
    <property type="match status" value="2"/>
</dbReference>
<feature type="compositionally biased region" description="Acidic residues" evidence="7">
    <location>
        <begin position="735"/>
        <end position="751"/>
    </location>
</feature>
<evidence type="ECO:0000259" key="8">
    <source>
        <dbReference type="PROSITE" id="PS50960"/>
    </source>
</evidence>
<feature type="DNA-binding region" description="H-T-H motif" evidence="6">
    <location>
        <begin position="580"/>
        <end position="600"/>
    </location>
</feature>
<evidence type="ECO:0000256" key="6">
    <source>
        <dbReference type="PROSITE-ProRule" id="PRU00320"/>
    </source>
</evidence>
<name>A0A7R9Q5Q5_9ACAR</name>
<sequence>MQDSIDESVVPTCDELLDDKTSNDNNSGDKCSLCAGLSTPDSKCSCKSSSHSHPIDQPLDLSIHSRHKLGSINGDSHSKKATQMRDKKCVIKVPKPSQTSKPSQPSTTTPTPTTTKAIKRNRLPTNSTWKRTYTEEELEAALRDIQSGKLGTRRAAVIYGIPRSTLRNKVYKLALEKTNGKRKVSPSAATAIKTTTNSNTLNKKFSKSLLLNHNKSNNKSVNQTNSTLNHMLDDPNNSAMSASESLKQILKNAITQKANTGGSGGAVRAKTNHTNHTEEQTMADMGSGQALQALAGYLPGVGFNSLTDLYNCEALATIQMLSTLECGQALAPLFTQFLLANIHQLALAKRQSQDNCDDMTNAAFTPNIPLLPDLVRKLAEDQIVQTARTNSSQSSPNQSNGESHKELTSGNNNVILKVPSYKPKTTSAAVTSESKQSNEEQPNVNTSDTETINQLCTSSSHTESDERINDEFESKSFSLKDIIAKSISRRLYNSTTSAKFSSNIVNNSEDSSSDALASDDKYDKFDGLSASELMSGNVSDHSNPSTPEKRNRPKRGRYRNYNRDDLAKAVKAVQRGEMSVHRAGTLFGVPHSTLEYKVKERHLLRPKKRLSETNVTVKKESVGKSNGSTNNRVMNGSPNNSAINLMDSSGQMPLWQSAFPLLPLEVNNSGQNSANFFASNMMRKLQENARMNEEVVKSGNDSNGGEYGGLLLDSLIKSSLVNKTVNSKVKSEVKSEDEDNDGDDDDEDDNQEVMNTSLKLLKEVSALEKKD</sequence>
<evidence type="ECO:0000256" key="1">
    <source>
        <dbReference type="ARBA" id="ARBA00004123"/>
    </source>
</evidence>
<dbReference type="GO" id="GO:0006357">
    <property type="term" value="P:regulation of transcription by RNA polymerase II"/>
    <property type="evidence" value="ECO:0007669"/>
    <property type="project" value="TreeGrafter"/>
</dbReference>
<evidence type="ECO:0000313" key="9">
    <source>
        <dbReference type="EMBL" id="CAD7632087.1"/>
    </source>
</evidence>
<feature type="compositionally biased region" description="Low complexity" evidence="7">
    <location>
        <begin position="42"/>
        <end position="52"/>
    </location>
</feature>
<feature type="region of interest" description="Disordered" evidence="7">
    <location>
        <begin position="615"/>
        <end position="637"/>
    </location>
</feature>
<feature type="compositionally biased region" description="Polar residues" evidence="7">
    <location>
        <begin position="533"/>
        <end position="546"/>
    </location>
</feature>
<dbReference type="SUPFAM" id="SSF46689">
    <property type="entry name" value="Homeodomain-like"/>
    <property type="match status" value="2"/>
</dbReference>
<comment type="subcellular location">
    <subcellularLocation>
        <location evidence="1 6">Nucleus</location>
    </subcellularLocation>
</comment>